<reference evidence="4 7" key="2">
    <citation type="submission" date="2020-10" db="EMBL/GenBank/DDBJ databases">
        <title>Campylobacter californiensis sp. nov. isolated from cattle and feral swine in California.</title>
        <authorList>
            <person name="Miller W.G."/>
        </authorList>
    </citation>
    <scope>NUCLEOTIDE SEQUENCE [LARGE SCALE GENOMIC DNA]</scope>
    <source>
        <strain evidence="4 7">RM12919</strain>
    </source>
</reference>
<dbReference type="SUPFAM" id="SSF55729">
    <property type="entry name" value="Acyl-CoA N-acyltransferases (Nat)"/>
    <property type="match status" value="1"/>
</dbReference>
<protein>
    <submittedName>
        <fullName evidence="5">N-acetyltransferase</fullName>
    </submittedName>
</protein>
<keyword evidence="6" id="KW-1185">Reference proteome</keyword>
<evidence type="ECO:0000313" key="7">
    <source>
        <dbReference type="Proteomes" id="UP001318760"/>
    </source>
</evidence>
<sequence length="161" mass="18020">MEILHATQDDLAKITEIYNQNIATKNATADLTPVSIASRQEWFDAHSKTRPIFVLKLENSVVAWGSFSDFYKRSAYDITAEISIYVDKNARQSGIGSKLLAFMLDIAPSLGIKTILALIFAHNKPSISLFNKFGFEKFGLLPQVCDMQEFIADVLIMGKRV</sequence>
<dbReference type="EMBL" id="JADBHS010000016">
    <property type="protein sequence ID" value="MBE2987028.1"/>
    <property type="molecule type" value="Genomic_DNA"/>
</dbReference>
<dbReference type="RefSeq" id="WP_169937924.1">
    <property type="nucleotide sequence ID" value="NZ_CP012545.1"/>
</dbReference>
<evidence type="ECO:0000256" key="1">
    <source>
        <dbReference type="ARBA" id="ARBA00022679"/>
    </source>
</evidence>
<comment type="caution">
    <text evidence="5">The sequence shown here is derived from an EMBL/GenBank/DDBJ whole genome shotgun (WGS) entry which is preliminary data.</text>
</comment>
<keyword evidence="2" id="KW-0012">Acyltransferase</keyword>
<dbReference type="Gene3D" id="3.40.630.30">
    <property type="match status" value="1"/>
</dbReference>
<dbReference type="AlphaFoldDB" id="A0AAW3ZQW2"/>
<dbReference type="GO" id="GO:0016747">
    <property type="term" value="F:acyltransferase activity, transferring groups other than amino-acyl groups"/>
    <property type="evidence" value="ECO:0007669"/>
    <property type="project" value="InterPro"/>
</dbReference>
<keyword evidence="1" id="KW-0808">Transferase</keyword>
<evidence type="ECO:0000313" key="5">
    <source>
        <dbReference type="EMBL" id="MBE3607429.1"/>
    </source>
</evidence>
<feature type="domain" description="N-acetyltransferase" evidence="3">
    <location>
        <begin position="1"/>
        <end position="161"/>
    </location>
</feature>
<name>A0AAW3ZQW2_9BACT</name>
<accession>A0AAW3ZQW2</accession>
<evidence type="ECO:0000256" key="2">
    <source>
        <dbReference type="ARBA" id="ARBA00023315"/>
    </source>
</evidence>
<dbReference type="PANTHER" id="PTHR43072">
    <property type="entry name" value="N-ACETYLTRANSFERASE"/>
    <property type="match status" value="1"/>
</dbReference>
<dbReference type="Pfam" id="PF00583">
    <property type="entry name" value="Acetyltransf_1"/>
    <property type="match status" value="1"/>
</dbReference>
<dbReference type="Proteomes" id="UP001318760">
    <property type="component" value="Unassembled WGS sequence"/>
</dbReference>
<dbReference type="Proteomes" id="UP000650616">
    <property type="component" value="Unassembled WGS sequence"/>
</dbReference>
<evidence type="ECO:0000259" key="3">
    <source>
        <dbReference type="PROSITE" id="PS51186"/>
    </source>
</evidence>
<dbReference type="InterPro" id="IPR016181">
    <property type="entry name" value="Acyl_CoA_acyltransferase"/>
</dbReference>
<dbReference type="EMBL" id="LIWG01000001">
    <property type="protein sequence ID" value="MBE3607429.1"/>
    <property type="molecule type" value="Genomic_DNA"/>
</dbReference>
<dbReference type="CDD" id="cd04301">
    <property type="entry name" value="NAT_SF"/>
    <property type="match status" value="1"/>
</dbReference>
<evidence type="ECO:0000313" key="6">
    <source>
        <dbReference type="Proteomes" id="UP000650616"/>
    </source>
</evidence>
<organism evidence="5 6">
    <name type="scientific">Campylobacter californiensis</name>
    <dbReference type="NCBI Taxonomy" id="1032243"/>
    <lineage>
        <taxon>Bacteria</taxon>
        <taxon>Pseudomonadati</taxon>
        <taxon>Campylobacterota</taxon>
        <taxon>Epsilonproteobacteria</taxon>
        <taxon>Campylobacterales</taxon>
        <taxon>Campylobacteraceae</taxon>
        <taxon>Campylobacter</taxon>
    </lineage>
</organism>
<evidence type="ECO:0000313" key="4">
    <source>
        <dbReference type="EMBL" id="MBE2987028.1"/>
    </source>
</evidence>
<proteinExistence type="predicted"/>
<dbReference type="PANTHER" id="PTHR43072:SF23">
    <property type="entry name" value="UPF0039 PROTEIN C11D3.02C"/>
    <property type="match status" value="1"/>
</dbReference>
<reference evidence="5 6" key="1">
    <citation type="submission" date="2015-08" db="EMBL/GenBank/DDBJ databases">
        <title>Comparative genomics of the Campylobacter concisus group.</title>
        <authorList>
            <person name="Yee E."/>
            <person name="Chapman M.H."/>
            <person name="Huynh S."/>
            <person name="Bono J.L."/>
            <person name="On S.L."/>
            <person name="St Leger J."/>
            <person name="Foster G."/>
            <person name="Parker C.T."/>
            <person name="Miller W.G."/>
        </authorList>
    </citation>
    <scope>NUCLEOTIDE SEQUENCE [LARGE SCALE GENOMIC DNA]</scope>
    <source>
        <strain evidence="5 6">RM9337</strain>
    </source>
</reference>
<dbReference type="InterPro" id="IPR000182">
    <property type="entry name" value="GNAT_dom"/>
</dbReference>
<dbReference type="PROSITE" id="PS51186">
    <property type="entry name" value="GNAT"/>
    <property type="match status" value="1"/>
</dbReference>
<gene>
    <name evidence="4" type="ORF">CCAL12919_07835</name>
    <name evidence="5" type="ORF">CCAL9337_01620</name>
</gene>